<reference evidence="1" key="1">
    <citation type="journal article" date="2019" name="PLoS Negl. Trop. Dis.">
        <title>Revisiting the worldwide diversity of Leptospira species in the environment.</title>
        <authorList>
            <person name="Vincent A.T."/>
            <person name="Schiettekatte O."/>
            <person name="Bourhy P."/>
            <person name="Veyrier F.J."/>
            <person name="Picardeau M."/>
        </authorList>
    </citation>
    <scope>NUCLEOTIDE SEQUENCE [LARGE SCALE GENOMIC DNA]</scope>
    <source>
        <strain evidence="1">201800293</strain>
    </source>
</reference>
<feature type="non-terminal residue" evidence="1">
    <location>
        <position position="23"/>
    </location>
</feature>
<comment type="caution">
    <text evidence="1">The sequence shown here is derived from an EMBL/GenBank/DDBJ whole genome shotgun (WGS) entry which is preliminary data.</text>
</comment>
<keyword evidence="2" id="KW-1185">Reference proteome</keyword>
<evidence type="ECO:0000313" key="2">
    <source>
        <dbReference type="Proteomes" id="UP000297239"/>
    </source>
</evidence>
<accession>A0A6N4QPN3</accession>
<sequence length="23" mass="2681">MQTLTTEETQKILEDMTVNFNHG</sequence>
<proteinExistence type="predicted"/>
<gene>
    <name evidence="1" type="ORF">EHQ18_01735</name>
</gene>
<organism evidence="1 2">
    <name type="scientific">Leptospira kanakyensis</name>
    <dbReference type="NCBI Taxonomy" id="2484968"/>
    <lineage>
        <taxon>Bacteria</taxon>
        <taxon>Pseudomonadati</taxon>
        <taxon>Spirochaetota</taxon>
        <taxon>Spirochaetia</taxon>
        <taxon>Leptospirales</taxon>
        <taxon>Leptospiraceae</taxon>
        <taxon>Leptospira</taxon>
    </lineage>
</organism>
<protein>
    <submittedName>
        <fullName evidence="1">PaaI family thioesterase</fullName>
    </submittedName>
</protein>
<dbReference type="EMBL" id="RQFF01000009">
    <property type="protein sequence ID" value="TGK75860.1"/>
    <property type="molecule type" value="Genomic_DNA"/>
</dbReference>
<dbReference type="Proteomes" id="UP000297239">
    <property type="component" value="Unassembled WGS sequence"/>
</dbReference>
<name>A0A6N4QPN3_9LEPT</name>
<dbReference type="AlphaFoldDB" id="A0A6N4QPN3"/>
<evidence type="ECO:0000313" key="1">
    <source>
        <dbReference type="EMBL" id="TGK75860.1"/>
    </source>
</evidence>